<organism evidence="1 2">
    <name type="scientific">Chryseobacterium gleum</name>
    <name type="common">Flavobacterium gleum</name>
    <dbReference type="NCBI Taxonomy" id="250"/>
    <lineage>
        <taxon>Bacteria</taxon>
        <taxon>Pseudomonadati</taxon>
        <taxon>Bacteroidota</taxon>
        <taxon>Flavobacteriia</taxon>
        <taxon>Flavobacteriales</taxon>
        <taxon>Weeksellaceae</taxon>
        <taxon>Chryseobacterium group</taxon>
        <taxon>Chryseobacterium</taxon>
    </lineage>
</organism>
<gene>
    <name evidence="1" type="ORF">NCTC11432_04326</name>
</gene>
<evidence type="ECO:0000313" key="2">
    <source>
        <dbReference type="Proteomes" id="UP000279227"/>
    </source>
</evidence>
<dbReference type="KEGG" id="cgle:NCTC11432_04326"/>
<sequence length="49" mass="5688">MIMKKYRFIVRTKTHSFSFILEANNEKEAIQKGYDLHGDLVTTATVVEL</sequence>
<name>A0A448B835_CHRGE</name>
<protein>
    <submittedName>
        <fullName evidence="1">Uncharacterized protein</fullName>
    </submittedName>
</protein>
<dbReference type="EMBL" id="LR134289">
    <property type="protein sequence ID" value="VEE10702.1"/>
    <property type="molecule type" value="Genomic_DNA"/>
</dbReference>
<dbReference type="AlphaFoldDB" id="A0A448B835"/>
<reference evidence="1 2" key="1">
    <citation type="submission" date="2018-12" db="EMBL/GenBank/DDBJ databases">
        <authorList>
            <consortium name="Pathogen Informatics"/>
        </authorList>
    </citation>
    <scope>NUCLEOTIDE SEQUENCE [LARGE SCALE GENOMIC DNA]</scope>
    <source>
        <strain evidence="1 2">NCTC11432</strain>
    </source>
</reference>
<accession>A0A448B835</accession>
<dbReference type="Proteomes" id="UP000279227">
    <property type="component" value="Chromosome"/>
</dbReference>
<dbReference type="STRING" id="525257.HMPREF0204_11380"/>
<evidence type="ECO:0000313" key="1">
    <source>
        <dbReference type="EMBL" id="VEE10702.1"/>
    </source>
</evidence>
<proteinExistence type="predicted"/>